<evidence type="ECO:0000313" key="2">
    <source>
        <dbReference type="Proteomes" id="UP001151532"/>
    </source>
</evidence>
<comment type="caution">
    <text evidence="1">The sequence shown here is derived from an EMBL/GenBank/DDBJ whole genome shotgun (WGS) entry which is preliminary data.</text>
</comment>
<reference evidence="1" key="2">
    <citation type="journal article" date="2023" name="Int. J. Mol. Sci.">
        <title>De Novo Assembly and Annotation of 11 Diverse Shrub Willow (Salix) Genomes Reveals Novel Gene Organization in Sex-Linked Regions.</title>
        <authorList>
            <person name="Hyden B."/>
            <person name="Feng K."/>
            <person name="Yates T.B."/>
            <person name="Jawdy S."/>
            <person name="Cereghino C."/>
            <person name="Smart L.B."/>
            <person name="Muchero W."/>
        </authorList>
    </citation>
    <scope>NUCLEOTIDE SEQUENCE</scope>
    <source>
        <tissue evidence="1">Shoot tip</tissue>
    </source>
</reference>
<accession>A0A9Q0UKB5</accession>
<protein>
    <submittedName>
        <fullName evidence="1">Uncharacterized protein</fullName>
    </submittedName>
</protein>
<dbReference type="EMBL" id="JAPFFK010000012">
    <property type="protein sequence ID" value="KAJ6731704.1"/>
    <property type="molecule type" value="Genomic_DNA"/>
</dbReference>
<dbReference type="AlphaFoldDB" id="A0A9Q0UKB5"/>
<sequence length="68" mass="7966">MSQAFLQQLLDKVLNWEVVDGYSIDKSNQLLKWNSVIFKNLSEHRVEVEELVHAFHQQDYMPNSSKCG</sequence>
<dbReference type="Proteomes" id="UP001151532">
    <property type="component" value="Chromosome 18"/>
</dbReference>
<proteinExistence type="predicted"/>
<gene>
    <name evidence="1" type="ORF">OIU79_002935</name>
</gene>
<name>A0A9Q0UKB5_SALPP</name>
<keyword evidence="2" id="KW-1185">Reference proteome</keyword>
<reference evidence="1" key="1">
    <citation type="submission" date="2022-11" db="EMBL/GenBank/DDBJ databases">
        <authorList>
            <person name="Hyden B.L."/>
            <person name="Feng K."/>
            <person name="Yates T."/>
            <person name="Jawdy S."/>
            <person name="Smart L.B."/>
            <person name="Muchero W."/>
        </authorList>
    </citation>
    <scope>NUCLEOTIDE SEQUENCE</scope>
    <source>
        <tissue evidence="1">Shoot tip</tissue>
    </source>
</reference>
<evidence type="ECO:0000313" key="1">
    <source>
        <dbReference type="EMBL" id="KAJ6731704.1"/>
    </source>
</evidence>
<organism evidence="1 2">
    <name type="scientific">Salix purpurea</name>
    <name type="common">Purple osier willow</name>
    <dbReference type="NCBI Taxonomy" id="77065"/>
    <lineage>
        <taxon>Eukaryota</taxon>
        <taxon>Viridiplantae</taxon>
        <taxon>Streptophyta</taxon>
        <taxon>Embryophyta</taxon>
        <taxon>Tracheophyta</taxon>
        <taxon>Spermatophyta</taxon>
        <taxon>Magnoliopsida</taxon>
        <taxon>eudicotyledons</taxon>
        <taxon>Gunneridae</taxon>
        <taxon>Pentapetalae</taxon>
        <taxon>rosids</taxon>
        <taxon>fabids</taxon>
        <taxon>Malpighiales</taxon>
        <taxon>Salicaceae</taxon>
        <taxon>Saliceae</taxon>
        <taxon>Salix</taxon>
    </lineage>
</organism>